<name>A0A137PID8_CONC2</name>
<evidence type="ECO:0000313" key="2">
    <source>
        <dbReference type="EMBL" id="KXN74768.1"/>
    </source>
</evidence>
<sequence length="120" mass="13227">MSVQTESYNKFVSSMGGCKSVESIERMAAFSQRRRRGSNPSIYSKASNASTTSISSTSSLKSITPVAMDLNSAIYQKGFDLRQFDSSAEFDKIVDYGYNGNVGERMPTLKLTLTPQLLRC</sequence>
<dbReference type="EMBL" id="KQ964420">
    <property type="protein sequence ID" value="KXN74768.1"/>
    <property type="molecule type" value="Genomic_DNA"/>
</dbReference>
<accession>A0A137PID8</accession>
<gene>
    <name evidence="2" type="ORF">CONCODRAFT_67221</name>
</gene>
<dbReference type="AlphaFoldDB" id="A0A137PID8"/>
<protein>
    <submittedName>
        <fullName evidence="2">Uncharacterized protein</fullName>
    </submittedName>
</protein>
<evidence type="ECO:0000313" key="3">
    <source>
        <dbReference type="Proteomes" id="UP000070444"/>
    </source>
</evidence>
<feature type="compositionally biased region" description="Low complexity" evidence="1">
    <location>
        <begin position="44"/>
        <end position="59"/>
    </location>
</feature>
<keyword evidence="3" id="KW-1185">Reference proteome</keyword>
<feature type="region of interest" description="Disordered" evidence="1">
    <location>
        <begin position="30"/>
        <end position="59"/>
    </location>
</feature>
<reference evidence="2 3" key="1">
    <citation type="journal article" date="2015" name="Genome Biol. Evol.">
        <title>Phylogenomic analyses indicate that early fungi evolved digesting cell walls of algal ancestors of land plants.</title>
        <authorList>
            <person name="Chang Y."/>
            <person name="Wang S."/>
            <person name="Sekimoto S."/>
            <person name="Aerts A.L."/>
            <person name="Choi C."/>
            <person name="Clum A."/>
            <person name="LaButti K.M."/>
            <person name="Lindquist E.A."/>
            <person name="Yee Ngan C."/>
            <person name="Ohm R.A."/>
            <person name="Salamov A.A."/>
            <person name="Grigoriev I.V."/>
            <person name="Spatafora J.W."/>
            <person name="Berbee M.L."/>
        </authorList>
    </citation>
    <scope>NUCLEOTIDE SEQUENCE [LARGE SCALE GENOMIC DNA]</scope>
    <source>
        <strain evidence="2 3">NRRL 28638</strain>
    </source>
</reference>
<evidence type="ECO:0000256" key="1">
    <source>
        <dbReference type="SAM" id="MobiDB-lite"/>
    </source>
</evidence>
<organism evidence="2 3">
    <name type="scientific">Conidiobolus coronatus (strain ATCC 28846 / CBS 209.66 / NRRL 28638)</name>
    <name type="common">Delacroixia coronata</name>
    <dbReference type="NCBI Taxonomy" id="796925"/>
    <lineage>
        <taxon>Eukaryota</taxon>
        <taxon>Fungi</taxon>
        <taxon>Fungi incertae sedis</taxon>
        <taxon>Zoopagomycota</taxon>
        <taxon>Entomophthoromycotina</taxon>
        <taxon>Entomophthoromycetes</taxon>
        <taxon>Entomophthorales</taxon>
        <taxon>Ancylistaceae</taxon>
        <taxon>Conidiobolus</taxon>
    </lineage>
</organism>
<proteinExistence type="predicted"/>
<dbReference type="Proteomes" id="UP000070444">
    <property type="component" value="Unassembled WGS sequence"/>
</dbReference>